<dbReference type="PANTHER" id="PTHR36504:SF1">
    <property type="entry name" value="LIPOPOLYSACCHARIDE EXPORT SYSTEM PROTEIN LPTA"/>
    <property type="match status" value="1"/>
</dbReference>
<dbReference type="HAMAP" id="MF_01914">
    <property type="entry name" value="LPS_assembly_LptA"/>
    <property type="match status" value="1"/>
</dbReference>
<dbReference type="InterPro" id="IPR005653">
    <property type="entry name" value="OstA-like_N"/>
</dbReference>
<evidence type="ECO:0000259" key="6">
    <source>
        <dbReference type="Pfam" id="PF03968"/>
    </source>
</evidence>
<accession>A0A0H5QUV3</accession>
<dbReference type="InterPro" id="IPR052037">
    <property type="entry name" value="LPS_export_LptA"/>
</dbReference>
<feature type="region of interest" description="Disordered" evidence="5">
    <location>
        <begin position="148"/>
        <end position="176"/>
    </location>
</feature>
<feature type="compositionally biased region" description="Polar residues" evidence="5">
    <location>
        <begin position="167"/>
        <end position="176"/>
    </location>
</feature>
<comment type="similarity">
    <text evidence="4">Belongs to the LptA family.</text>
</comment>
<dbReference type="EMBL" id="CVTF01000070">
    <property type="protein sequence ID" value="CRY99433.1"/>
    <property type="molecule type" value="Genomic_DNA"/>
</dbReference>
<evidence type="ECO:0000256" key="5">
    <source>
        <dbReference type="SAM" id="MobiDB-lite"/>
    </source>
</evidence>
<dbReference type="GO" id="GO:0001530">
    <property type="term" value="F:lipopolysaccharide binding"/>
    <property type="evidence" value="ECO:0007669"/>
    <property type="project" value="InterPro"/>
</dbReference>
<dbReference type="GO" id="GO:0030288">
    <property type="term" value="C:outer membrane-bounded periplasmic space"/>
    <property type="evidence" value="ECO:0007669"/>
    <property type="project" value="TreeGrafter"/>
</dbReference>
<feature type="chain" id="PRO_5008989275" description="Lipopolysaccharide export system protein LptA" evidence="4">
    <location>
        <begin position="23"/>
        <end position="176"/>
    </location>
</feature>
<feature type="signal peptide" evidence="4">
    <location>
        <begin position="1"/>
        <end position="22"/>
    </location>
</feature>
<evidence type="ECO:0000256" key="1">
    <source>
        <dbReference type="ARBA" id="ARBA00022448"/>
    </source>
</evidence>
<dbReference type="FunFam" id="2.60.450.10:FF:000004">
    <property type="entry name" value="Lipopolysaccharide export system protein LptA"/>
    <property type="match status" value="1"/>
</dbReference>
<comment type="subunit">
    <text evidence="4">Component of the lipopolysaccharide transport and assembly complex.</text>
</comment>
<keyword evidence="1 4" id="KW-0813">Transport</keyword>
<dbReference type="GO" id="GO:0009279">
    <property type="term" value="C:cell outer membrane"/>
    <property type="evidence" value="ECO:0007669"/>
    <property type="project" value="TreeGrafter"/>
</dbReference>
<gene>
    <name evidence="4" type="primary">lptA</name>
</gene>
<proteinExistence type="inferred from homology"/>
<evidence type="ECO:0000313" key="7">
    <source>
        <dbReference type="EMBL" id="CRY99433.1"/>
    </source>
</evidence>
<protein>
    <recommendedName>
        <fullName evidence="4">Lipopolysaccharide export system protein LptA</fullName>
    </recommendedName>
</protein>
<evidence type="ECO:0000256" key="3">
    <source>
        <dbReference type="ARBA" id="ARBA00022764"/>
    </source>
</evidence>
<keyword evidence="3 4" id="KW-0574">Periplasm</keyword>
<dbReference type="Gene3D" id="2.60.450.10">
    <property type="entry name" value="Lipopolysaccharide (LPS) transport protein A like domain"/>
    <property type="match status" value="1"/>
</dbReference>
<dbReference type="NCBIfam" id="TIGR03002">
    <property type="entry name" value="outer_YhbN_LptA"/>
    <property type="match status" value="1"/>
</dbReference>
<dbReference type="Pfam" id="PF03968">
    <property type="entry name" value="LptD_N"/>
    <property type="match status" value="1"/>
</dbReference>
<dbReference type="PANTHER" id="PTHR36504">
    <property type="entry name" value="LIPOPOLYSACCHARIDE EXPORT SYSTEM PROTEIN LPTA"/>
    <property type="match status" value="1"/>
</dbReference>
<reference evidence="7 8" key="1">
    <citation type="submission" date="2014-11" db="EMBL/GenBank/DDBJ databases">
        <authorList>
            <person name="Diene M.Seydina."/>
        </authorList>
    </citation>
    <scope>NUCLEOTIDE SEQUENCE [LARGE SCALE GENOMIC DNA]</scope>
    <source>
        <strain evidence="7 8">Neisseria meningitidis CHUV</strain>
    </source>
</reference>
<dbReference type="Proteomes" id="UP000182715">
    <property type="component" value="Unassembled WGS sequence"/>
</dbReference>
<sequence length="176" mass="18401" precursor="true">MIQKICKLFVLIAFFSSSPAFALQSDSRQPIQIEADQGSLDQANQSTTFSGNVVIRQGTLNISAARVNVTRNGKGEQFMKADGSPVRFSQTLDGGKGTVRGQANNVAYSSAGSTVVLTGNAKVQRGGDVAEGAVITYNTKTEVYTISGSTKSGAKSASKSGRVSVIIQPSSTQKSE</sequence>
<name>A0A0H5QUV3_NEIMI</name>
<feature type="domain" description="Organic solvent tolerance-like N-terminal" evidence="6">
    <location>
        <begin position="32"/>
        <end position="142"/>
    </location>
</feature>
<comment type="subcellular location">
    <subcellularLocation>
        <location evidence="4">Periplasm</location>
    </subcellularLocation>
</comment>
<dbReference type="InterPro" id="IPR014340">
    <property type="entry name" value="LptA"/>
</dbReference>
<dbReference type="GO" id="GO:0015920">
    <property type="term" value="P:lipopolysaccharide transport"/>
    <property type="evidence" value="ECO:0007669"/>
    <property type="project" value="UniProtKB-UniRule"/>
</dbReference>
<evidence type="ECO:0000313" key="8">
    <source>
        <dbReference type="Proteomes" id="UP000182715"/>
    </source>
</evidence>
<organism evidence="7 8">
    <name type="scientific">Neisseria meningitidis serogroup B</name>
    <dbReference type="NCBI Taxonomy" id="491"/>
    <lineage>
        <taxon>Bacteria</taxon>
        <taxon>Pseudomonadati</taxon>
        <taxon>Pseudomonadota</taxon>
        <taxon>Betaproteobacteria</taxon>
        <taxon>Neisseriales</taxon>
        <taxon>Neisseriaceae</taxon>
        <taxon>Neisseria</taxon>
    </lineage>
</organism>
<feature type="compositionally biased region" description="Low complexity" evidence="5">
    <location>
        <begin position="148"/>
        <end position="161"/>
    </location>
</feature>
<evidence type="ECO:0000256" key="2">
    <source>
        <dbReference type="ARBA" id="ARBA00022729"/>
    </source>
</evidence>
<keyword evidence="2 4" id="KW-0732">Signal</keyword>
<dbReference type="GO" id="GO:0043165">
    <property type="term" value="P:Gram-negative-bacterium-type cell outer membrane assembly"/>
    <property type="evidence" value="ECO:0007669"/>
    <property type="project" value="UniProtKB-UniRule"/>
</dbReference>
<evidence type="ECO:0000256" key="4">
    <source>
        <dbReference type="HAMAP-Rule" id="MF_01914"/>
    </source>
</evidence>
<comment type="function">
    <text evidence="4">Involved in the assembly of lipopolysaccharide (LPS). Required for the translocation of LPS from the inner membrane to the outer membrane.</text>
</comment>
<dbReference type="GO" id="GO:0017089">
    <property type="term" value="F:glycolipid transfer activity"/>
    <property type="evidence" value="ECO:0007669"/>
    <property type="project" value="TreeGrafter"/>
</dbReference>
<dbReference type="AlphaFoldDB" id="A0A0H5QUV3"/>